<dbReference type="Pfam" id="PF02775">
    <property type="entry name" value="TPP_enzyme_C"/>
    <property type="match status" value="1"/>
</dbReference>
<keyword evidence="8" id="KW-0210">Decarboxylase</keyword>
<keyword evidence="11" id="KW-0456">Lyase</keyword>
<dbReference type="InterPro" id="IPR011766">
    <property type="entry name" value="TPP_enzyme_TPP-bd"/>
</dbReference>
<dbReference type="GO" id="GO:0006950">
    <property type="term" value="P:response to stress"/>
    <property type="evidence" value="ECO:0007669"/>
    <property type="project" value="UniProtKB-ARBA"/>
</dbReference>
<keyword evidence="7 12" id="KW-0479">Metal-binding</keyword>
<keyword evidence="18" id="KW-1185">Reference proteome</keyword>
<dbReference type="GO" id="GO:0030976">
    <property type="term" value="F:thiamine pyrophosphate binding"/>
    <property type="evidence" value="ECO:0007669"/>
    <property type="project" value="InterPro"/>
</dbReference>
<evidence type="ECO:0000259" key="14">
    <source>
        <dbReference type="Pfam" id="PF00205"/>
    </source>
</evidence>
<organism evidence="17 18">
    <name type="scientific">Glycine soja</name>
    <name type="common">Wild soybean</name>
    <dbReference type="NCBI Taxonomy" id="3848"/>
    <lineage>
        <taxon>Eukaryota</taxon>
        <taxon>Viridiplantae</taxon>
        <taxon>Streptophyta</taxon>
        <taxon>Embryophyta</taxon>
        <taxon>Tracheophyta</taxon>
        <taxon>Spermatophyta</taxon>
        <taxon>Magnoliopsida</taxon>
        <taxon>eudicotyledons</taxon>
        <taxon>Gunneridae</taxon>
        <taxon>Pentapetalae</taxon>
        <taxon>rosids</taxon>
        <taxon>fabids</taxon>
        <taxon>Fabales</taxon>
        <taxon>Fabaceae</taxon>
        <taxon>Papilionoideae</taxon>
        <taxon>50 kb inversion clade</taxon>
        <taxon>NPAAA clade</taxon>
        <taxon>indigoferoid/millettioid clade</taxon>
        <taxon>Phaseoleae</taxon>
        <taxon>Glycine</taxon>
        <taxon>Glycine subgen. Soja</taxon>
    </lineage>
</organism>
<feature type="binding site" evidence="12">
    <location>
        <position position="483"/>
    </location>
    <ligand>
        <name>Mg(2+)</name>
        <dbReference type="ChEBI" id="CHEBI:18420"/>
    </ligand>
</feature>
<dbReference type="EMBL" id="QZWG01000008">
    <property type="protein sequence ID" value="RZB97422.1"/>
    <property type="molecule type" value="Genomic_DNA"/>
</dbReference>
<evidence type="ECO:0000256" key="11">
    <source>
        <dbReference type="ARBA" id="ARBA00023239"/>
    </source>
</evidence>
<protein>
    <recommendedName>
        <fullName evidence="6">pyruvate decarboxylase</fullName>
        <ecNumber evidence="6">4.1.1.1</ecNumber>
    </recommendedName>
</protein>
<dbReference type="Proteomes" id="UP000289340">
    <property type="component" value="Chromosome 8"/>
</dbReference>
<dbReference type="InterPro" id="IPR047213">
    <property type="entry name" value="TPP_PYR_PDC_IPDC-like"/>
</dbReference>
<evidence type="ECO:0000313" key="18">
    <source>
        <dbReference type="Proteomes" id="UP000289340"/>
    </source>
</evidence>
<dbReference type="GO" id="GO:0005829">
    <property type="term" value="C:cytosol"/>
    <property type="evidence" value="ECO:0007669"/>
    <property type="project" value="TreeGrafter"/>
</dbReference>
<dbReference type="InterPro" id="IPR029035">
    <property type="entry name" value="DHS-like_NAD/FAD-binding_dom"/>
</dbReference>
<gene>
    <name evidence="17" type="ORF">D0Y65_020860</name>
</gene>
<evidence type="ECO:0000259" key="15">
    <source>
        <dbReference type="Pfam" id="PF02775"/>
    </source>
</evidence>
<evidence type="ECO:0000256" key="12">
    <source>
        <dbReference type="PIRSR" id="PIRSR036565-2"/>
    </source>
</evidence>
<evidence type="ECO:0000256" key="8">
    <source>
        <dbReference type="ARBA" id="ARBA00022793"/>
    </source>
</evidence>
<dbReference type="Gene3D" id="3.40.50.970">
    <property type="match status" value="2"/>
</dbReference>
<dbReference type="Gene3D" id="3.40.50.1220">
    <property type="entry name" value="TPP-binding domain"/>
    <property type="match status" value="1"/>
</dbReference>
<dbReference type="Pfam" id="PF00205">
    <property type="entry name" value="TPP_enzyme_M"/>
    <property type="match status" value="1"/>
</dbReference>
<comment type="catalytic activity">
    <reaction evidence="1">
        <text>a 2-oxocarboxylate + H(+) = an aldehyde + CO2</text>
        <dbReference type="Rhea" id="RHEA:11628"/>
        <dbReference type="ChEBI" id="CHEBI:15378"/>
        <dbReference type="ChEBI" id="CHEBI:16526"/>
        <dbReference type="ChEBI" id="CHEBI:17478"/>
        <dbReference type="ChEBI" id="CHEBI:35179"/>
        <dbReference type="EC" id="4.1.1.1"/>
    </reaction>
</comment>
<comment type="cofactor">
    <cofactor evidence="3">
        <name>thiamine diphosphate</name>
        <dbReference type="ChEBI" id="CHEBI:58937"/>
    </cofactor>
</comment>
<dbReference type="EC" id="4.1.1.1" evidence="6"/>
<dbReference type="SUPFAM" id="SSF52518">
    <property type="entry name" value="Thiamin diphosphate-binding fold (THDP-binding)"/>
    <property type="match status" value="2"/>
</dbReference>
<reference evidence="17 18" key="1">
    <citation type="submission" date="2018-09" db="EMBL/GenBank/DDBJ databases">
        <title>A high-quality reference genome of wild soybean provides a powerful tool to mine soybean genomes.</title>
        <authorList>
            <person name="Xie M."/>
            <person name="Chung C.Y.L."/>
            <person name="Li M.-W."/>
            <person name="Wong F.-L."/>
            <person name="Chan T.-F."/>
            <person name="Lam H.-M."/>
        </authorList>
    </citation>
    <scope>NUCLEOTIDE SEQUENCE [LARGE SCALE GENOMIC DNA]</scope>
    <source>
        <strain evidence="18">cv. W05</strain>
        <tissue evidence="17">Hypocotyl of etiolated seedlings</tissue>
    </source>
</reference>
<feature type="domain" description="Thiamine pyrophosphate enzyme TPP-binding" evidence="15">
    <location>
        <begin position="452"/>
        <end position="576"/>
    </location>
</feature>
<evidence type="ECO:0000256" key="5">
    <source>
        <dbReference type="ARBA" id="ARBA00011881"/>
    </source>
</evidence>
<feature type="binding site" evidence="12">
    <location>
        <position position="512"/>
    </location>
    <ligand>
        <name>Mg(2+)</name>
        <dbReference type="ChEBI" id="CHEBI:18420"/>
    </ligand>
</feature>
<keyword evidence="10 13" id="KW-0786">Thiamine pyrophosphate</keyword>
<dbReference type="InterPro" id="IPR047214">
    <property type="entry name" value="TPP_PDC_IPDC"/>
</dbReference>
<keyword evidence="17" id="KW-0670">Pyruvate</keyword>
<feature type="domain" description="Thiamine pyrophosphate enzyme N-terminal TPP-binding" evidence="16">
    <location>
        <begin position="45"/>
        <end position="150"/>
    </location>
</feature>
<evidence type="ECO:0000256" key="6">
    <source>
        <dbReference type="ARBA" id="ARBA00013202"/>
    </source>
</evidence>
<evidence type="ECO:0000256" key="13">
    <source>
        <dbReference type="RuleBase" id="RU362132"/>
    </source>
</evidence>
<evidence type="ECO:0000256" key="3">
    <source>
        <dbReference type="ARBA" id="ARBA00001964"/>
    </source>
</evidence>
<evidence type="ECO:0000256" key="4">
    <source>
        <dbReference type="ARBA" id="ARBA00007812"/>
    </source>
</evidence>
<dbReference type="FunFam" id="3.40.50.970:FF:000017">
    <property type="entry name" value="pyruvate decarboxylase 1"/>
    <property type="match status" value="1"/>
</dbReference>
<feature type="binding site" evidence="12">
    <location>
        <position position="510"/>
    </location>
    <ligand>
        <name>Mg(2+)</name>
        <dbReference type="ChEBI" id="CHEBI:18420"/>
    </ligand>
</feature>
<feature type="domain" description="Thiamine pyrophosphate enzyme central" evidence="14">
    <location>
        <begin position="247"/>
        <end position="360"/>
    </location>
</feature>
<sequence length="606" mass="66407">MEANCNMINMDDTCELVANNNVGFPTDAANNGIHKPSLLGANKTTLGHHVARRLVEIGIKDVFTVPGDFNLILLDYLVAEPELNLIGCCNELNAGYAADGYARYKGVGACVVTYNVGGLSILNAIAGAYCEDLPIICIVGGPNSNDYGSNKILHHSIGLPDYTQELCCFQPVTCHQVVVNNLDDAHERIDTAIATALRESKPVYISIACNLSAIPHHSFIDQPLPFYLTPKLTSERCLEIAVEITSEFLNKAVKPVMVGGPRLRMAKASDAFMEMVDASGYAFAMLPTAKGMVEESHPNFLGTYWGPASTPFCAEIVESADAYLFAGPIFNDIVSFGFTLPIKKDKAIMVLPNRVMIGNGPNIGCVSMKSFFEALAKRLKRNTTAFDNYQRIHVPDGLPIHPNPNEALRVNVLFRHIQNMLSSHTTVIAETGDTWFTCQKLKLPQGCGYEFQMQYGSIGWSVGATLGYAQAAPHKRVIACIGDGSFQMTVQEVSTMLRCEQNGIIFLINNGGYTTEVEIHDGPYNVIKNWDYAGLVERIDNGEGKCWTAKVHCEEELTEAIETAMESKKNSLCFIEVIVHKDDTSKELLQLGCIFAAFNSRPPKDH</sequence>
<dbReference type="GO" id="GO:0036293">
    <property type="term" value="P:response to decreased oxygen levels"/>
    <property type="evidence" value="ECO:0007669"/>
    <property type="project" value="UniProtKB-ARBA"/>
</dbReference>
<proteinExistence type="inferred from homology"/>
<dbReference type="GO" id="GO:0004737">
    <property type="term" value="F:pyruvate decarboxylase activity"/>
    <property type="evidence" value="ECO:0007669"/>
    <property type="project" value="UniProtKB-EC"/>
</dbReference>
<dbReference type="InterPro" id="IPR029061">
    <property type="entry name" value="THDP-binding"/>
</dbReference>
<dbReference type="InterPro" id="IPR012110">
    <property type="entry name" value="PDC/IPDC-like"/>
</dbReference>
<dbReference type="Pfam" id="PF02776">
    <property type="entry name" value="TPP_enzyme_N"/>
    <property type="match status" value="1"/>
</dbReference>
<dbReference type="CDD" id="cd02005">
    <property type="entry name" value="TPP_PDC_IPDC"/>
    <property type="match status" value="1"/>
</dbReference>
<dbReference type="PIRSF" id="PIRSF036565">
    <property type="entry name" value="Pyruvt_ip_decrb"/>
    <property type="match status" value="1"/>
</dbReference>
<dbReference type="SUPFAM" id="SSF52467">
    <property type="entry name" value="DHS-like NAD/FAD-binding domain"/>
    <property type="match status" value="1"/>
</dbReference>
<dbReference type="GO" id="GO:0000949">
    <property type="term" value="P:aromatic amino acid family catabolic process to alcohol via Ehrlich pathway"/>
    <property type="evidence" value="ECO:0007669"/>
    <property type="project" value="TreeGrafter"/>
</dbReference>
<dbReference type="InterPro" id="IPR012000">
    <property type="entry name" value="Thiamin_PyroP_enz_cen_dom"/>
</dbReference>
<name>A0A445JG27_GLYSO</name>
<dbReference type="FunFam" id="3.40.50.1220:FF:000009">
    <property type="entry name" value="Pyruvate decarboxylase 1"/>
    <property type="match status" value="1"/>
</dbReference>
<dbReference type="AlphaFoldDB" id="A0A445JG27"/>
<accession>A0A445JG27</accession>
<evidence type="ECO:0000256" key="2">
    <source>
        <dbReference type="ARBA" id="ARBA00001920"/>
    </source>
</evidence>
<dbReference type="CDD" id="cd07038">
    <property type="entry name" value="TPP_PYR_PDC_IPDC_like"/>
    <property type="match status" value="1"/>
</dbReference>
<comment type="subunit">
    <text evidence="5">Homotetramer.</text>
</comment>
<evidence type="ECO:0000256" key="10">
    <source>
        <dbReference type="ARBA" id="ARBA00023052"/>
    </source>
</evidence>
<dbReference type="PANTHER" id="PTHR43452:SF33">
    <property type="entry name" value="PYRUVATE DECARBOXYLASE"/>
    <property type="match status" value="1"/>
</dbReference>
<evidence type="ECO:0000256" key="9">
    <source>
        <dbReference type="ARBA" id="ARBA00022842"/>
    </source>
</evidence>
<dbReference type="PANTHER" id="PTHR43452">
    <property type="entry name" value="PYRUVATE DECARBOXYLASE"/>
    <property type="match status" value="1"/>
</dbReference>
<evidence type="ECO:0000256" key="1">
    <source>
        <dbReference type="ARBA" id="ARBA00001041"/>
    </source>
</evidence>
<evidence type="ECO:0000259" key="16">
    <source>
        <dbReference type="Pfam" id="PF02776"/>
    </source>
</evidence>
<keyword evidence="9 12" id="KW-0460">Magnesium</keyword>
<dbReference type="GO" id="GO:0000287">
    <property type="term" value="F:magnesium ion binding"/>
    <property type="evidence" value="ECO:0007669"/>
    <property type="project" value="InterPro"/>
</dbReference>
<comment type="cofactor">
    <cofactor evidence="2">
        <name>a metal cation</name>
        <dbReference type="ChEBI" id="CHEBI:25213"/>
    </cofactor>
</comment>
<dbReference type="FunFam" id="3.40.50.970:FF:000021">
    <property type="entry name" value="Pyruvate decarboxylase 1"/>
    <property type="match status" value="1"/>
</dbReference>
<evidence type="ECO:0000256" key="7">
    <source>
        <dbReference type="ARBA" id="ARBA00022723"/>
    </source>
</evidence>
<dbReference type="InterPro" id="IPR012001">
    <property type="entry name" value="Thiamin_PyroP_enz_TPP-bd_dom"/>
</dbReference>
<comment type="similarity">
    <text evidence="4 13">Belongs to the TPP enzyme family.</text>
</comment>
<dbReference type="Gramene" id="XM_028390801.1">
    <property type="protein sequence ID" value="XP_028246602.1"/>
    <property type="gene ID" value="LOC114423891"/>
</dbReference>
<comment type="cofactor">
    <cofactor evidence="12">
        <name>Mg(2+)</name>
        <dbReference type="ChEBI" id="CHEBI:18420"/>
    </cofactor>
    <text evidence="12">Binds 1 Mg(2+) per subunit.</text>
</comment>
<evidence type="ECO:0000313" key="17">
    <source>
        <dbReference type="EMBL" id="RZB97422.1"/>
    </source>
</evidence>
<comment type="caution">
    <text evidence="17">The sequence shown here is derived from an EMBL/GenBank/DDBJ whole genome shotgun (WGS) entry which is preliminary data.</text>
</comment>